<dbReference type="OrthoDB" id="9547406at2759"/>
<dbReference type="SMART" id="SM00545">
    <property type="entry name" value="JmjN"/>
    <property type="match status" value="1"/>
</dbReference>
<keyword evidence="18" id="KW-1185">Reference proteome</keyword>
<evidence type="ECO:0008006" key="19">
    <source>
        <dbReference type="Google" id="ProtNLM"/>
    </source>
</evidence>
<dbReference type="EMBL" id="GL377641">
    <property type="protein sequence ID" value="EFJ12098.1"/>
    <property type="molecule type" value="Genomic_DNA"/>
</dbReference>
<feature type="domain" description="C2H2-type" evidence="14">
    <location>
        <begin position="1477"/>
        <end position="1506"/>
    </location>
</feature>
<evidence type="ECO:0000256" key="9">
    <source>
        <dbReference type="ARBA" id="ARBA00023015"/>
    </source>
</evidence>
<keyword evidence="1" id="KW-0479">Metal-binding</keyword>
<keyword evidence="6" id="KW-0223">Dioxygenase</keyword>
<keyword evidence="5" id="KW-0156">Chromatin regulator</keyword>
<dbReference type="SUPFAM" id="SSF57667">
    <property type="entry name" value="beta-beta-alpha zinc fingers"/>
    <property type="match status" value="2"/>
</dbReference>
<feature type="region of interest" description="Disordered" evidence="13">
    <location>
        <begin position="1288"/>
        <end position="1307"/>
    </location>
</feature>
<keyword evidence="7" id="KW-0560">Oxidoreductase</keyword>
<dbReference type="SMART" id="SM00355">
    <property type="entry name" value="ZnF_C2H2"/>
    <property type="match status" value="4"/>
</dbReference>
<dbReference type="PROSITE" id="PS51183">
    <property type="entry name" value="JMJN"/>
    <property type="match status" value="1"/>
</dbReference>
<dbReference type="InterPro" id="IPR036236">
    <property type="entry name" value="Znf_C2H2_sf"/>
</dbReference>
<dbReference type="PANTHER" id="PTHR10694:SF45">
    <property type="entry name" value="LYSINE-SPECIFIC DEMETHYLASE ELF6"/>
    <property type="match status" value="1"/>
</dbReference>
<dbReference type="STRING" id="88036.D8STW8"/>
<feature type="domain" description="JmjN" evidence="15">
    <location>
        <begin position="16"/>
        <end position="57"/>
    </location>
</feature>
<dbReference type="PROSITE" id="PS00028">
    <property type="entry name" value="ZINC_FINGER_C2H2_1"/>
    <property type="match status" value="3"/>
</dbReference>
<evidence type="ECO:0000256" key="8">
    <source>
        <dbReference type="ARBA" id="ARBA00023004"/>
    </source>
</evidence>
<evidence type="ECO:0000256" key="13">
    <source>
        <dbReference type="SAM" id="MobiDB-lite"/>
    </source>
</evidence>
<proteinExistence type="predicted"/>
<dbReference type="Proteomes" id="UP000001514">
    <property type="component" value="Unassembled WGS sequence"/>
</dbReference>
<dbReference type="OMA" id="DWTSRMG"/>
<dbReference type="InterPro" id="IPR003347">
    <property type="entry name" value="JmjC_dom"/>
</dbReference>
<dbReference type="eggNOG" id="KOG1721">
    <property type="taxonomic scope" value="Eukaryota"/>
</dbReference>
<dbReference type="Gene3D" id="2.60.120.650">
    <property type="entry name" value="Cupin"/>
    <property type="match status" value="1"/>
</dbReference>
<dbReference type="SMART" id="SM00558">
    <property type="entry name" value="JmjC"/>
    <property type="match status" value="1"/>
</dbReference>
<dbReference type="GO" id="GO:0010468">
    <property type="term" value="P:regulation of gene expression"/>
    <property type="evidence" value="ECO:0000318"/>
    <property type="project" value="GO_Central"/>
</dbReference>
<evidence type="ECO:0000313" key="18">
    <source>
        <dbReference type="Proteomes" id="UP000001514"/>
    </source>
</evidence>
<dbReference type="GO" id="GO:0006338">
    <property type="term" value="P:chromatin remodeling"/>
    <property type="evidence" value="ECO:0000318"/>
    <property type="project" value="GO_Central"/>
</dbReference>
<reference evidence="17 18" key="1">
    <citation type="journal article" date="2011" name="Science">
        <title>The Selaginella genome identifies genetic changes associated with the evolution of vascular plants.</title>
        <authorList>
            <person name="Banks J.A."/>
            <person name="Nishiyama T."/>
            <person name="Hasebe M."/>
            <person name="Bowman J.L."/>
            <person name="Gribskov M."/>
            <person name="dePamphilis C."/>
            <person name="Albert V.A."/>
            <person name="Aono N."/>
            <person name="Aoyama T."/>
            <person name="Ambrose B.A."/>
            <person name="Ashton N.W."/>
            <person name="Axtell M.J."/>
            <person name="Barker E."/>
            <person name="Barker M.S."/>
            <person name="Bennetzen J.L."/>
            <person name="Bonawitz N.D."/>
            <person name="Chapple C."/>
            <person name="Cheng C."/>
            <person name="Correa L.G."/>
            <person name="Dacre M."/>
            <person name="DeBarry J."/>
            <person name="Dreyer I."/>
            <person name="Elias M."/>
            <person name="Engstrom E.M."/>
            <person name="Estelle M."/>
            <person name="Feng L."/>
            <person name="Finet C."/>
            <person name="Floyd S.K."/>
            <person name="Frommer W.B."/>
            <person name="Fujita T."/>
            <person name="Gramzow L."/>
            <person name="Gutensohn M."/>
            <person name="Harholt J."/>
            <person name="Hattori M."/>
            <person name="Heyl A."/>
            <person name="Hirai T."/>
            <person name="Hiwatashi Y."/>
            <person name="Ishikawa M."/>
            <person name="Iwata M."/>
            <person name="Karol K.G."/>
            <person name="Koehler B."/>
            <person name="Kolukisaoglu U."/>
            <person name="Kubo M."/>
            <person name="Kurata T."/>
            <person name="Lalonde S."/>
            <person name="Li K."/>
            <person name="Li Y."/>
            <person name="Litt A."/>
            <person name="Lyons E."/>
            <person name="Manning G."/>
            <person name="Maruyama T."/>
            <person name="Michael T.P."/>
            <person name="Mikami K."/>
            <person name="Miyazaki S."/>
            <person name="Morinaga S."/>
            <person name="Murata T."/>
            <person name="Mueller-Roeber B."/>
            <person name="Nelson D.R."/>
            <person name="Obara M."/>
            <person name="Oguri Y."/>
            <person name="Olmstead R.G."/>
            <person name="Onodera N."/>
            <person name="Petersen B.L."/>
            <person name="Pils B."/>
            <person name="Prigge M."/>
            <person name="Rensing S.A."/>
            <person name="Riano-Pachon D.M."/>
            <person name="Roberts A.W."/>
            <person name="Sato Y."/>
            <person name="Scheller H.V."/>
            <person name="Schulz B."/>
            <person name="Schulz C."/>
            <person name="Shakirov E.V."/>
            <person name="Shibagaki N."/>
            <person name="Shinohara N."/>
            <person name="Shippen D.E."/>
            <person name="Soerensen I."/>
            <person name="Sotooka R."/>
            <person name="Sugimoto N."/>
            <person name="Sugita M."/>
            <person name="Sumikawa N."/>
            <person name="Tanurdzic M."/>
            <person name="Theissen G."/>
            <person name="Ulvskov P."/>
            <person name="Wakazuki S."/>
            <person name="Weng J.K."/>
            <person name="Willats W.W."/>
            <person name="Wipf D."/>
            <person name="Wolf P.G."/>
            <person name="Yang L."/>
            <person name="Zimmer A.D."/>
            <person name="Zhu Q."/>
            <person name="Mitros T."/>
            <person name="Hellsten U."/>
            <person name="Loque D."/>
            <person name="Otillar R."/>
            <person name="Salamov A."/>
            <person name="Schmutz J."/>
            <person name="Shapiro H."/>
            <person name="Lindquist E."/>
            <person name="Lucas S."/>
            <person name="Rokhsar D."/>
            <person name="Grigoriev I.V."/>
        </authorList>
    </citation>
    <scope>NUCLEOTIDE SEQUENCE [LARGE SCALE GENOMIC DNA]</scope>
</reference>
<feature type="compositionally biased region" description="Polar residues" evidence="13">
    <location>
        <begin position="492"/>
        <end position="502"/>
    </location>
</feature>
<dbReference type="FunFam" id="3.30.160.60:FF:000747">
    <property type="entry name" value="Probable lysine-specific demethylase ELF6"/>
    <property type="match status" value="1"/>
</dbReference>
<dbReference type="FunCoup" id="D8STW8">
    <property type="interactions" value="2777"/>
</dbReference>
<feature type="domain" description="C2H2-type" evidence="14">
    <location>
        <begin position="1447"/>
        <end position="1476"/>
    </location>
</feature>
<keyword evidence="3 12" id="KW-0863">Zinc-finger</keyword>
<dbReference type="GO" id="GO:0000785">
    <property type="term" value="C:chromatin"/>
    <property type="evidence" value="ECO:0000318"/>
    <property type="project" value="GO_Central"/>
</dbReference>
<evidence type="ECO:0000259" key="14">
    <source>
        <dbReference type="PROSITE" id="PS50157"/>
    </source>
</evidence>
<accession>D8STW8</accession>
<keyword evidence="8" id="KW-0408">Iron</keyword>
<evidence type="ECO:0000313" key="17">
    <source>
        <dbReference type="EMBL" id="EFJ12098.1"/>
    </source>
</evidence>
<evidence type="ECO:0000256" key="1">
    <source>
        <dbReference type="ARBA" id="ARBA00022723"/>
    </source>
</evidence>
<evidence type="ECO:0000256" key="3">
    <source>
        <dbReference type="ARBA" id="ARBA00022771"/>
    </source>
</evidence>
<keyword evidence="10" id="KW-0804">Transcription</keyword>
<dbReference type="KEGG" id="smo:SELMODRAFT_446733"/>
<organism evidence="18">
    <name type="scientific">Selaginella moellendorffii</name>
    <name type="common">Spikemoss</name>
    <dbReference type="NCBI Taxonomy" id="88036"/>
    <lineage>
        <taxon>Eukaryota</taxon>
        <taxon>Viridiplantae</taxon>
        <taxon>Streptophyta</taxon>
        <taxon>Embryophyta</taxon>
        <taxon>Tracheophyta</taxon>
        <taxon>Lycopodiopsida</taxon>
        <taxon>Selaginellales</taxon>
        <taxon>Selaginellaceae</taxon>
        <taxon>Selaginella</taxon>
    </lineage>
</organism>
<evidence type="ECO:0000259" key="15">
    <source>
        <dbReference type="PROSITE" id="PS51183"/>
    </source>
</evidence>
<evidence type="ECO:0000256" key="6">
    <source>
        <dbReference type="ARBA" id="ARBA00022964"/>
    </source>
</evidence>
<dbReference type="Pfam" id="PF02373">
    <property type="entry name" value="JmjC"/>
    <property type="match status" value="1"/>
</dbReference>
<feature type="region of interest" description="Disordered" evidence="13">
    <location>
        <begin position="489"/>
        <end position="527"/>
    </location>
</feature>
<protein>
    <recommendedName>
        <fullName evidence="19">Lysine-specific demethylase REF6</fullName>
    </recommendedName>
</protein>
<evidence type="ECO:0000256" key="11">
    <source>
        <dbReference type="ARBA" id="ARBA00023242"/>
    </source>
</evidence>
<keyword evidence="4" id="KW-0862">Zinc</keyword>
<dbReference type="InParanoid" id="D8STW8"/>
<dbReference type="PROSITE" id="PS51184">
    <property type="entry name" value="JMJC"/>
    <property type="match status" value="1"/>
</dbReference>
<dbReference type="InterPro" id="IPR003349">
    <property type="entry name" value="JmjN"/>
</dbReference>
<dbReference type="GO" id="GO:0008270">
    <property type="term" value="F:zinc ion binding"/>
    <property type="evidence" value="ECO:0007669"/>
    <property type="project" value="UniProtKB-KW"/>
</dbReference>
<feature type="compositionally biased region" description="Basic residues" evidence="13">
    <location>
        <begin position="1374"/>
        <end position="1384"/>
    </location>
</feature>
<dbReference type="InterPro" id="IPR013087">
    <property type="entry name" value="Znf_C2H2_type"/>
</dbReference>
<keyword evidence="11" id="KW-0539">Nucleus</keyword>
<dbReference type="FunFam" id="3.30.160.60:FF:000710">
    <property type="entry name" value="Zinc finger protein 768"/>
    <property type="match status" value="1"/>
</dbReference>
<dbReference type="Pfam" id="PF02375">
    <property type="entry name" value="JmjN"/>
    <property type="match status" value="1"/>
</dbReference>
<evidence type="ECO:0000256" key="5">
    <source>
        <dbReference type="ARBA" id="ARBA00022853"/>
    </source>
</evidence>
<feature type="domain" description="C2H2-type" evidence="14">
    <location>
        <begin position="1507"/>
        <end position="1534"/>
    </location>
</feature>
<gene>
    <name evidence="17" type="ORF">SELMODRAFT_446733</name>
</gene>
<name>D8STW8_SELML</name>
<evidence type="ECO:0000256" key="4">
    <source>
        <dbReference type="ARBA" id="ARBA00022833"/>
    </source>
</evidence>
<evidence type="ECO:0000256" key="7">
    <source>
        <dbReference type="ARBA" id="ARBA00023002"/>
    </source>
</evidence>
<sequence length="1534" mass="167539">MVGVDVAPWLASLPLAPEFHPSEEEFVDPIAYILKIEQEASHYGICKIVPPYSRAPENTVLSNLNASLAATQDATTAAATAPGSCSIHAAAAPPLARSMCSAVGGEGDARVVMPQSVDSTAKFTTRRQQLGWNPRRHRGGSQYRAQKLVWESGEYYTLEQFEDKAKAFSSTTLGPGCDDLSPLAVETLFWNAEFSKPISIEYANDIPGSAFLDSGAGAFQGEDGRELAGSGWNIRNIARSHGSLLKCMPDEVPGVTTPMVYLGMLFSWFAWHVEDHELHSLNYLHTGARKTWYAVPSDAACALEEVIRLYGYGSRLKPRAAFTLLGEKTTVLSPEVLVAAGVPCCRLVQNPGEYVITFPRAYHLGFSHGFNCGEAANFATPAWLEVAREAAARRASMSHLPMLSHEQLLYLFTMSLAKSPSSPQLQLSTFKVESAVKSAFVNEVNQNNTVIAKLLEFGVEGCVFLRECKTPGTRPQATAAETMIASQACEAETQQTSHSDTGSLHAEKNNDKPFSVESKSFSPDRYGKANEASRIAPLPTPWGALPCAACGILCFASMALVQPMATPTFSYRQRKQPQKCRTSQAGVLPPSSLVDVSDIPKVDTGSIQKKLSHFSGICQLNSAHEEPDAGDCDLLPEVSSLSDDNIPDSEALQKLLKVRTRLTRPSLELLAEMYKDDLKEDIEQCGPDVPPDAVISTDEVGTSVDAPWLALRDEPCVADLDQELQNQAVVEAGAGRSLSAIFVSKGLWFGEEPTKDLDILDNSSATATNVTECDSHRETEIPVVQAPVCSFNCESNNIFSTNELDEDCSAVEVDAANPILSCSNNEADVDKTIGAWKFYRGSARPYVLCLEHAVEAVTKLQPLGGATVLVICHPNYGAIQRKAEELGQGMHAIFNWQQIPLREASEAEVEIVSKAIHLKIDNSLGWNWCAKMGIGSRRNRKGTAGIVNSEVRLEQEDRKTEAEAESEIPLTTKPEAEKKMIWCGRQWKASQVHPLLGGGKSAAHLLSQVLRIQKRLQPAMKIRNSFPGLSSQPLKKLRKDGWEQQERVMTAAILRKSKRNAVAREGRKKRLKFDGLQARLQQAQHGVCKQAVFSLECNSSENQQNDQDSTKNHGGTNVQGWLLTTCETSFNPASSSTGCQRNSDFDSAELVKWHDVPVSCSPSLGPPMQAYEWSSDISPNGICSTSQQDTGFDEMQEWDQRPADRARKLVARLKRRSGDSQMLVLSKKARIECVENSDELNSLMEDIPDSVSGLIATDAYADESEEDGKDDEVVVDESASDIDEYFLRSGSASDTSPPKALPCFAASRKRSSSKSRVKRATWENLLNRLAAPAEEVALIQNQDSFPLSCVTETGWEGIECGTYRSKKSETPQGGKKRGGGGKRAKAAGAAGAAAATTAAAAGNGGGGNVGVVAADEVDDANNPFPCDVEGCTMSFNSEQELAQHKKNKCTFKGCGKRFFSHKYLVQHRRVHMDERPLKCPWQGCTMSFKWAWARTEHIRVHTGERPYSCPECDKTFRFVSDFSRHKRNTGHARA</sequence>
<dbReference type="eggNOG" id="KOG1246">
    <property type="taxonomic scope" value="Eukaryota"/>
</dbReference>
<feature type="domain" description="JmjC" evidence="16">
    <location>
        <begin position="226"/>
        <end position="395"/>
    </location>
</feature>
<evidence type="ECO:0000256" key="10">
    <source>
        <dbReference type="ARBA" id="ARBA00023163"/>
    </source>
</evidence>
<feature type="region of interest" description="Disordered" evidence="13">
    <location>
        <begin position="1364"/>
        <end position="1384"/>
    </location>
</feature>
<evidence type="ECO:0000256" key="12">
    <source>
        <dbReference type="PROSITE-ProRule" id="PRU00042"/>
    </source>
</evidence>
<keyword evidence="2" id="KW-0677">Repeat</keyword>
<dbReference type="GO" id="GO:0005634">
    <property type="term" value="C:nucleus"/>
    <property type="evidence" value="ECO:0000318"/>
    <property type="project" value="GO_Central"/>
</dbReference>
<evidence type="ECO:0000259" key="16">
    <source>
        <dbReference type="PROSITE" id="PS51184"/>
    </source>
</evidence>
<evidence type="ECO:0000256" key="2">
    <source>
        <dbReference type="ARBA" id="ARBA00022737"/>
    </source>
</evidence>
<dbReference type="PROSITE" id="PS50157">
    <property type="entry name" value="ZINC_FINGER_C2H2_2"/>
    <property type="match status" value="3"/>
</dbReference>
<dbReference type="SUPFAM" id="SSF51197">
    <property type="entry name" value="Clavaminate synthase-like"/>
    <property type="match status" value="1"/>
</dbReference>
<keyword evidence="9" id="KW-0805">Transcription regulation</keyword>
<dbReference type="Gramene" id="EFJ12098">
    <property type="protein sequence ID" value="EFJ12098"/>
    <property type="gene ID" value="SELMODRAFT_446733"/>
</dbReference>
<dbReference type="Gene3D" id="3.30.160.60">
    <property type="entry name" value="Classic Zinc Finger"/>
    <property type="match status" value="3"/>
</dbReference>
<dbReference type="PANTHER" id="PTHR10694">
    <property type="entry name" value="LYSINE-SPECIFIC DEMETHYLASE"/>
    <property type="match status" value="1"/>
</dbReference>
<dbReference type="GO" id="GO:0040029">
    <property type="term" value="P:epigenetic regulation of gene expression"/>
    <property type="evidence" value="ECO:0007669"/>
    <property type="project" value="UniProtKB-ARBA"/>
</dbReference>
<dbReference type="HOGENOM" id="CLU_001687_1_0_1"/>
<dbReference type="GO" id="GO:0034647">
    <property type="term" value="F:histone H3K4me/H3K4me2/H3K4me3 demethylase activity"/>
    <property type="evidence" value="ECO:0000318"/>
    <property type="project" value="GO_Central"/>
</dbReference>
<dbReference type="Pfam" id="PF00096">
    <property type="entry name" value="zf-C2H2"/>
    <property type="match status" value="1"/>
</dbReference>